<feature type="domain" description="PX" evidence="11">
    <location>
        <begin position="1"/>
        <end position="126"/>
    </location>
</feature>
<keyword evidence="13" id="KW-1185">Reference proteome</keyword>
<dbReference type="OrthoDB" id="10255964at2759"/>
<dbReference type="InterPro" id="IPR001683">
    <property type="entry name" value="PX_dom"/>
</dbReference>
<evidence type="ECO:0000256" key="2">
    <source>
        <dbReference type="ARBA" id="ARBA00022443"/>
    </source>
</evidence>
<gene>
    <name evidence="12" type="primary">Noxo1</name>
</gene>
<dbReference type="OMA" id="QQMAWFP"/>
<dbReference type="InterPro" id="IPR036028">
    <property type="entry name" value="SH3-like_dom_sf"/>
</dbReference>
<dbReference type="Gene3D" id="2.30.30.40">
    <property type="entry name" value="SH3 Domains"/>
    <property type="match status" value="2"/>
</dbReference>
<dbReference type="Pfam" id="PF00787">
    <property type="entry name" value="PX"/>
    <property type="match status" value="1"/>
</dbReference>
<dbReference type="InterPro" id="IPR051228">
    <property type="entry name" value="NADPH_Oxidase/PX-Domain"/>
</dbReference>
<dbReference type="Proteomes" id="UP000694385">
    <property type="component" value="Unassembled WGS sequence"/>
</dbReference>
<feature type="domain" description="SH3" evidence="10">
    <location>
        <begin position="230"/>
        <end position="289"/>
    </location>
</feature>
<keyword evidence="3" id="KW-1003">Cell membrane</keyword>
<dbReference type="GeneID" id="101603266"/>
<evidence type="ECO:0000256" key="5">
    <source>
        <dbReference type="ARBA" id="ARBA00023121"/>
    </source>
</evidence>
<evidence type="ECO:0000259" key="10">
    <source>
        <dbReference type="PROSITE" id="PS50002"/>
    </source>
</evidence>
<dbReference type="InterPro" id="IPR001452">
    <property type="entry name" value="SH3_domain"/>
</dbReference>
<reference evidence="12" key="1">
    <citation type="submission" date="2025-08" db="UniProtKB">
        <authorList>
            <consortium name="Ensembl"/>
        </authorList>
    </citation>
    <scope>IDENTIFICATION</scope>
</reference>
<dbReference type="FunFam" id="2.30.30.40:FF:000219">
    <property type="entry name" value="NADPH oxidase organizer 1"/>
    <property type="match status" value="1"/>
</dbReference>
<keyword evidence="6" id="KW-0472">Membrane</keyword>
<keyword evidence="2 9" id="KW-0728">SH3 domain</keyword>
<dbReference type="Ensembl" id="ENSJJAT00000024635.1">
    <property type="protein sequence ID" value="ENSJJAP00000018106.1"/>
    <property type="gene ID" value="ENSJJAG00000019469.1"/>
</dbReference>
<dbReference type="GO" id="GO:0005737">
    <property type="term" value="C:cytoplasm"/>
    <property type="evidence" value="ECO:0007669"/>
    <property type="project" value="TreeGrafter"/>
</dbReference>
<dbReference type="GO" id="GO:0016176">
    <property type="term" value="F:superoxide-generating NADPH oxidase activator activity"/>
    <property type="evidence" value="ECO:0007669"/>
    <property type="project" value="Ensembl"/>
</dbReference>
<dbReference type="FunFam" id="3.30.1520.10:FF:000040">
    <property type="entry name" value="NADPH oxidase organizer 1"/>
    <property type="match status" value="1"/>
</dbReference>
<dbReference type="GO" id="GO:0035091">
    <property type="term" value="F:phosphatidylinositol binding"/>
    <property type="evidence" value="ECO:0007669"/>
    <property type="project" value="InterPro"/>
</dbReference>
<name>A0A8C5P2V6_JACJA</name>
<dbReference type="PROSITE" id="PS50002">
    <property type="entry name" value="SH3"/>
    <property type="match status" value="2"/>
</dbReference>
<dbReference type="PANTHER" id="PTHR15706:SF10">
    <property type="entry name" value="NADPH OXIDASE ORGANIZER 1"/>
    <property type="match status" value="1"/>
</dbReference>
<dbReference type="PANTHER" id="PTHR15706">
    <property type="entry name" value="SH3 MULTIPLE DOMAIN"/>
    <property type="match status" value="1"/>
</dbReference>
<dbReference type="SMART" id="SM00326">
    <property type="entry name" value="SH3"/>
    <property type="match status" value="2"/>
</dbReference>
<evidence type="ECO:0000256" key="6">
    <source>
        <dbReference type="ARBA" id="ARBA00023136"/>
    </source>
</evidence>
<reference evidence="12" key="2">
    <citation type="submission" date="2025-09" db="UniProtKB">
        <authorList>
            <consortium name="Ensembl"/>
        </authorList>
    </citation>
    <scope>IDENTIFICATION</scope>
</reference>
<keyword evidence="5" id="KW-0446">Lipid-binding</keyword>
<evidence type="ECO:0000313" key="12">
    <source>
        <dbReference type="Ensembl" id="ENSJJAP00000018106.1"/>
    </source>
</evidence>
<evidence type="ECO:0000256" key="1">
    <source>
        <dbReference type="ARBA" id="ARBA00004413"/>
    </source>
</evidence>
<evidence type="ECO:0000256" key="3">
    <source>
        <dbReference type="ARBA" id="ARBA00022475"/>
    </source>
</evidence>
<proteinExistence type="predicted"/>
<dbReference type="RefSeq" id="XP_044986416.1">
    <property type="nucleotide sequence ID" value="XM_045130481.1"/>
</dbReference>
<dbReference type="SUPFAM" id="SSF50044">
    <property type="entry name" value="SH3-domain"/>
    <property type="match status" value="2"/>
</dbReference>
<protein>
    <recommendedName>
        <fullName evidence="8">NADPH oxidase organizer 1</fullName>
    </recommendedName>
</protein>
<dbReference type="GO" id="GO:0042554">
    <property type="term" value="P:superoxide anion generation"/>
    <property type="evidence" value="ECO:0007669"/>
    <property type="project" value="TreeGrafter"/>
</dbReference>
<feature type="domain" description="SH3" evidence="10">
    <location>
        <begin position="157"/>
        <end position="219"/>
    </location>
</feature>
<evidence type="ECO:0000256" key="8">
    <source>
        <dbReference type="ARBA" id="ARBA00073434"/>
    </source>
</evidence>
<dbReference type="AlphaFoldDB" id="A0A8C5P2V6"/>
<keyword evidence="4" id="KW-0677">Repeat</keyword>
<evidence type="ECO:0000256" key="9">
    <source>
        <dbReference type="PROSITE-ProRule" id="PRU00192"/>
    </source>
</evidence>
<organism evidence="12 13">
    <name type="scientific">Jaculus jaculus</name>
    <name type="common">Lesser Egyptian jerboa</name>
    <dbReference type="NCBI Taxonomy" id="51337"/>
    <lineage>
        <taxon>Eukaryota</taxon>
        <taxon>Metazoa</taxon>
        <taxon>Chordata</taxon>
        <taxon>Craniata</taxon>
        <taxon>Vertebrata</taxon>
        <taxon>Euteleostomi</taxon>
        <taxon>Mammalia</taxon>
        <taxon>Eutheria</taxon>
        <taxon>Euarchontoglires</taxon>
        <taxon>Glires</taxon>
        <taxon>Rodentia</taxon>
        <taxon>Myomorpha</taxon>
        <taxon>Dipodoidea</taxon>
        <taxon>Dipodidae</taxon>
        <taxon>Dipodinae</taxon>
        <taxon>Jaculus</taxon>
    </lineage>
</organism>
<dbReference type="SUPFAM" id="SSF64268">
    <property type="entry name" value="PX domain"/>
    <property type="match status" value="1"/>
</dbReference>
<dbReference type="GO" id="GO:0022617">
    <property type="term" value="P:extracellular matrix disassembly"/>
    <property type="evidence" value="ECO:0007669"/>
    <property type="project" value="Ensembl"/>
</dbReference>
<sequence length="349" mass="38427">MADPRHPVSVRTVALVQMDRLQTFALSVRWSDNSDMFVRRSWDDFKQLQKILKETFPVEAGLLRRSDRILPKLPDVPLLARGGRTSRGLGRLKLLDTYAQGLLAASERVSQSSVLTNFFSAQPQDLEPVLPPHSLVILPAPEKPSSQPVSSPVIHSVKAQSLRCLQPFHTLDIQDRPFHVQAQESLGVLLRHPSGWWLVENEDQQVAWFPAPYLEVALGQGWQADLALQNNGAQFCATRAYEGKRTDELSVPVGARVCVLETSDRGWWVCRYAGRTGLLPAVLLQPQGLGSLLGGPGLLSGDHREDMVAEARTVPPAVPARPQPSAIRSRCCTVTRRALGRGTGTKSPP</sequence>
<dbReference type="GeneTree" id="ENSGT00940000158812"/>
<dbReference type="CTD" id="124056"/>
<dbReference type="GO" id="GO:0043020">
    <property type="term" value="C:NADPH oxidase complex"/>
    <property type="evidence" value="ECO:0007669"/>
    <property type="project" value="Ensembl"/>
</dbReference>
<dbReference type="Gene3D" id="3.30.1520.10">
    <property type="entry name" value="Phox-like domain"/>
    <property type="match status" value="1"/>
</dbReference>
<dbReference type="FunFam" id="2.30.30.40:FF:000238">
    <property type="entry name" value="NADPH oxidase organizer 1"/>
    <property type="match status" value="1"/>
</dbReference>
<evidence type="ECO:0000313" key="13">
    <source>
        <dbReference type="Proteomes" id="UP000694385"/>
    </source>
</evidence>
<evidence type="ECO:0000259" key="11">
    <source>
        <dbReference type="PROSITE" id="PS50195"/>
    </source>
</evidence>
<dbReference type="PROSITE" id="PS50195">
    <property type="entry name" value="PX"/>
    <property type="match status" value="1"/>
</dbReference>
<dbReference type="GO" id="GO:0019899">
    <property type="term" value="F:enzyme binding"/>
    <property type="evidence" value="ECO:0007669"/>
    <property type="project" value="Ensembl"/>
</dbReference>
<dbReference type="InterPro" id="IPR036871">
    <property type="entry name" value="PX_dom_sf"/>
</dbReference>
<comment type="function">
    <text evidence="7">Constitutively potentiates the superoxide-generating activity of NOX1 and NOX3 and is required for the biogenesis of otoconia/otolith, which are crystalline structures of the inner ear involved in the perception of gravity. Isoform 3 is more potent than isoform 1 in activating NOX3. Together with NOXA1, may also substitute to NCF1/p47phox and NCF2/p67phox in supporting the phagocyte NOX2/gp91phox superoxide-generating activity.</text>
</comment>
<comment type="subcellular location">
    <subcellularLocation>
        <location evidence="1">Cell membrane</location>
        <topology evidence="1">Peripheral membrane protein</topology>
        <orientation evidence="1">Cytoplasmic side</orientation>
    </subcellularLocation>
</comment>
<accession>A0A8C5P2V6</accession>
<dbReference type="Pfam" id="PF14604">
    <property type="entry name" value="SH3_9"/>
    <property type="match status" value="1"/>
</dbReference>
<evidence type="ECO:0000256" key="4">
    <source>
        <dbReference type="ARBA" id="ARBA00022737"/>
    </source>
</evidence>
<evidence type="ECO:0000256" key="7">
    <source>
        <dbReference type="ARBA" id="ARBA00059981"/>
    </source>
</evidence>